<organism evidence="1">
    <name type="scientific">Sipha flava</name>
    <name type="common">yellow sugarcane aphid</name>
    <dbReference type="NCBI Taxonomy" id="143950"/>
    <lineage>
        <taxon>Eukaryota</taxon>
        <taxon>Metazoa</taxon>
        <taxon>Ecdysozoa</taxon>
        <taxon>Arthropoda</taxon>
        <taxon>Hexapoda</taxon>
        <taxon>Insecta</taxon>
        <taxon>Pterygota</taxon>
        <taxon>Neoptera</taxon>
        <taxon>Paraneoptera</taxon>
        <taxon>Hemiptera</taxon>
        <taxon>Sternorrhyncha</taxon>
        <taxon>Aphidomorpha</taxon>
        <taxon>Aphidoidea</taxon>
        <taxon>Aphididae</taxon>
        <taxon>Sipha</taxon>
    </lineage>
</organism>
<evidence type="ECO:0000313" key="1">
    <source>
        <dbReference type="EMBL" id="MBY72685.1"/>
    </source>
</evidence>
<dbReference type="GO" id="GO:0003676">
    <property type="term" value="F:nucleic acid binding"/>
    <property type="evidence" value="ECO:0007669"/>
    <property type="project" value="InterPro"/>
</dbReference>
<protein>
    <submittedName>
        <fullName evidence="1">Mariner Mos1 transposase</fullName>
    </submittedName>
</protein>
<dbReference type="Gene3D" id="3.30.420.10">
    <property type="entry name" value="Ribonuclease H-like superfamily/Ribonuclease H"/>
    <property type="match status" value="1"/>
</dbReference>
<dbReference type="EMBL" id="GGMS01003482">
    <property type="protein sequence ID" value="MBY72685.1"/>
    <property type="molecule type" value="Transcribed_RNA"/>
</dbReference>
<reference evidence="1" key="1">
    <citation type="submission" date="2018-04" db="EMBL/GenBank/DDBJ databases">
        <title>Transcriptome assembly of Sipha flava.</title>
        <authorList>
            <person name="Scully E.D."/>
            <person name="Geib S.M."/>
            <person name="Palmer N.A."/>
            <person name="Koch K."/>
            <person name="Bradshaw J."/>
            <person name="Heng-Moss T."/>
            <person name="Sarath G."/>
        </authorList>
    </citation>
    <scope>NUCLEOTIDE SEQUENCE</scope>
</reference>
<dbReference type="InterPro" id="IPR036397">
    <property type="entry name" value="RNaseH_sf"/>
</dbReference>
<dbReference type="PANTHER" id="PTHR46060:SF1">
    <property type="entry name" value="MARINER MOS1 TRANSPOSASE-LIKE PROTEIN"/>
    <property type="match status" value="1"/>
</dbReference>
<dbReference type="PANTHER" id="PTHR46060">
    <property type="entry name" value="MARINER MOS1 TRANSPOSASE-LIKE PROTEIN"/>
    <property type="match status" value="1"/>
</dbReference>
<dbReference type="AlphaFoldDB" id="A0A2S2Q4K3"/>
<name>A0A2S2Q4K3_9HEMI</name>
<proteinExistence type="predicted"/>
<dbReference type="InterPro" id="IPR052709">
    <property type="entry name" value="Transposase-MT_Hybrid"/>
</dbReference>
<gene>
    <name evidence="1" type="ORF">g.63176</name>
</gene>
<dbReference type="Pfam" id="PF01359">
    <property type="entry name" value="Transposase_1"/>
    <property type="match status" value="1"/>
</dbReference>
<dbReference type="InterPro" id="IPR001888">
    <property type="entry name" value="Transposase_1"/>
</dbReference>
<accession>A0A2S2Q4K3</accession>
<sequence>MEPSTDVLSTKLKQRAVIEFLTAENVNPIDIHRRLKAVYGNTTVDRSTVSRWVSKCKLTDPGKMNILDKHRDGRPVTVTDEKHRIQVDELIKNDRRITQNRIADIVGMSQERVGFIIQQLGYRKICARWVPKMLTQENKKIRVECSQKLLNRYHQGEQFLLKIVTGDETWMHYYDSEEKRQSMEYRHVTSPQPKKFKVQPSAGKIMLTVFWDGNQAYLTDYLEKGTNVNSARYIESLKKLTITPDLTHQMQPVPLSNS</sequence>
<dbReference type="OrthoDB" id="616263at2759"/>